<protein>
    <submittedName>
        <fullName evidence="2">Uncharacterized protein</fullName>
    </submittedName>
</protein>
<keyword evidence="3" id="KW-1185">Reference proteome</keyword>
<evidence type="ECO:0000313" key="2">
    <source>
        <dbReference type="EMBL" id="KAL0016241.1"/>
    </source>
</evidence>
<feature type="region of interest" description="Disordered" evidence="1">
    <location>
        <begin position="46"/>
        <end position="96"/>
    </location>
</feature>
<dbReference type="Proteomes" id="UP001459277">
    <property type="component" value="Unassembled WGS sequence"/>
</dbReference>
<dbReference type="AlphaFoldDB" id="A0AAW2E0N6"/>
<dbReference type="EMBL" id="JAZDWU010000001">
    <property type="protein sequence ID" value="KAL0016241.1"/>
    <property type="molecule type" value="Genomic_DNA"/>
</dbReference>
<organism evidence="2 3">
    <name type="scientific">Lithocarpus litseifolius</name>
    <dbReference type="NCBI Taxonomy" id="425828"/>
    <lineage>
        <taxon>Eukaryota</taxon>
        <taxon>Viridiplantae</taxon>
        <taxon>Streptophyta</taxon>
        <taxon>Embryophyta</taxon>
        <taxon>Tracheophyta</taxon>
        <taxon>Spermatophyta</taxon>
        <taxon>Magnoliopsida</taxon>
        <taxon>eudicotyledons</taxon>
        <taxon>Gunneridae</taxon>
        <taxon>Pentapetalae</taxon>
        <taxon>rosids</taxon>
        <taxon>fabids</taxon>
        <taxon>Fagales</taxon>
        <taxon>Fagaceae</taxon>
        <taxon>Lithocarpus</taxon>
    </lineage>
</organism>
<accession>A0AAW2E0N6</accession>
<evidence type="ECO:0000256" key="1">
    <source>
        <dbReference type="SAM" id="MobiDB-lite"/>
    </source>
</evidence>
<proteinExistence type="predicted"/>
<evidence type="ECO:0000313" key="3">
    <source>
        <dbReference type="Proteomes" id="UP001459277"/>
    </source>
</evidence>
<sequence>MMPLRRTWTEALNAAGLDQSLELRNAKKVFYPPAIKVKVVVTAQGSVASSAQPAHIEASDPTSGDKAPTSLSTSITKEVPTSDKAPSSVPQPSTEG</sequence>
<reference evidence="2 3" key="1">
    <citation type="submission" date="2024-01" db="EMBL/GenBank/DDBJ databases">
        <title>A telomere-to-telomere, gap-free genome of sweet tea (Lithocarpus litseifolius).</title>
        <authorList>
            <person name="Zhou J."/>
        </authorList>
    </citation>
    <scope>NUCLEOTIDE SEQUENCE [LARGE SCALE GENOMIC DNA]</scope>
    <source>
        <strain evidence="2">Zhou-2022a</strain>
        <tissue evidence="2">Leaf</tissue>
    </source>
</reference>
<name>A0AAW2E0N6_9ROSI</name>
<feature type="compositionally biased region" description="Polar residues" evidence="1">
    <location>
        <begin position="84"/>
        <end position="96"/>
    </location>
</feature>
<gene>
    <name evidence="2" type="ORF">SO802_003310</name>
</gene>
<comment type="caution">
    <text evidence="2">The sequence shown here is derived from an EMBL/GenBank/DDBJ whole genome shotgun (WGS) entry which is preliminary data.</text>
</comment>